<accession>H9BWS0</accession>
<sequence>MICLDARHVRAALSSRPNKSDDAGAEGIAQILRSGWYREVHVKSLATHHLRALLAARRLMVNQRTMLSNQLRGLLKVFGVKLGSGVAGSFARRVMAVAEADELGPDHPPLAHGMADAR</sequence>
<feature type="domain" description="Transposase IS110-like N-terminal" evidence="1">
    <location>
        <begin position="6"/>
        <end position="76"/>
    </location>
</feature>
<reference evidence="2" key="1">
    <citation type="submission" date="2011-11" db="EMBL/GenBank/DDBJ databases">
        <title>Construction and analysis of a metagenome of deep-sea sediment.</title>
        <authorList>
            <person name="Huo Y.-Y."/>
            <person name="Cheng H."/>
            <person name="Wu M."/>
        </authorList>
    </citation>
    <scope>NUCLEOTIDE SEQUENCE</scope>
</reference>
<name>H9BWS0_9BACT</name>
<dbReference type="Pfam" id="PF01548">
    <property type="entry name" value="DEDD_Tnp_IS110"/>
    <property type="match status" value="1"/>
</dbReference>
<dbReference type="EMBL" id="JQ085819">
    <property type="protein sequence ID" value="AFD03242.1"/>
    <property type="molecule type" value="Genomic_DNA"/>
</dbReference>
<dbReference type="GO" id="GO:0003677">
    <property type="term" value="F:DNA binding"/>
    <property type="evidence" value="ECO:0007669"/>
    <property type="project" value="InterPro"/>
</dbReference>
<dbReference type="GO" id="GO:0004803">
    <property type="term" value="F:transposase activity"/>
    <property type="evidence" value="ECO:0007669"/>
    <property type="project" value="InterPro"/>
</dbReference>
<dbReference type="InterPro" id="IPR002525">
    <property type="entry name" value="Transp_IS110-like_N"/>
</dbReference>
<protein>
    <submittedName>
        <fullName evidence="2">Transposase</fullName>
    </submittedName>
</protein>
<dbReference type="PANTHER" id="PTHR33055">
    <property type="entry name" value="TRANSPOSASE FOR INSERTION SEQUENCE ELEMENT IS1111A"/>
    <property type="match status" value="1"/>
</dbReference>
<dbReference type="GO" id="GO:0006313">
    <property type="term" value="P:DNA transposition"/>
    <property type="evidence" value="ECO:0007669"/>
    <property type="project" value="InterPro"/>
</dbReference>
<proteinExistence type="predicted"/>
<evidence type="ECO:0000259" key="1">
    <source>
        <dbReference type="Pfam" id="PF01548"/>
    </source>
</evidence>
<dbReference type="PANTHER" id="PTHR33055:SF3">
    <property type="entry name" value="PUTATIVE TRANSPOSASE FOR IS117-RELATED"/>
    <property type="match status" value="1"/>
</dbReference>
<dbReference type="AlphaFoldDB" id="H9BWS0"/>
<organism evidence="2">
    <name type="scientific">uncultured bacterium W4-39b</name>
    <dbReference type="NCBI Taxonomy" id="1130994"/>
    <lineage>
        <taxon>Bacteria</taxon>
        <taxon>environmental samples</taxon>
    </lineage>
</organism>
<dbReference type="InterPro" id="IPR047650">
    <property type="entry name" value="Transpos_IS110"/>
</dbReference>
<evidence type="ECO:0000313" key="2">
    <source>
        <dbReference type="EMBL" id="AFD03242.1"/>
    </source>
</evidence>